<comment type="caution">
    <text evidence="6">The sequence shown here is derived from an EMBL/GenBank/DDBJ whole genome shotgun (WGS) entry which is preliminary data.</text>
</comment>
<dbReference type="InterPro" id="IPR035979">
    <property type="entry name" value="RBD_domain_sf"/>
</dbReference>
<dbReference type="InterPro" id="IPR012677">
    <property type="entry name" value="Nucleotide-bd_a/b_plait_sf"/>
</dbReference>
<dbReference type="AlphaFoldDB" id="A0AAN7YLD6"/>
<keyword evidence="1" id="KW-0677">Repeat</keyword>
<evidence type="ECO:0000256" key="3">
    <source>
        <dbReference type="PROSITE-ProRule" id="PRU00176"/>
    </source>
</evidence>
<protein>
    <recommendedName>
        <fullName evidence="5">RRM domain-containing protein</fullName>
    </recommendedName>
</protein>
<dbReference type="PANTHER" id="PTHR23236:SF119">
    <property type="entry name" value="NUCLEAR RNA-BINDING PROTEIN SART-3"/>
    <property type="match status" value="1"/>
</dbReference>
<feature type="region of interest" description="Disordered" evidence="4">
    <location>
        <begin position="273"/>
        <end position="429"/>
    </location>
</feature>
<feature type="compositionally biased region" description="Polar residues" evidence="4">
    <location>
        <begin position="73"/>
        <end position="84"/>
    </location>
</feature>
<dbReference type="EMBL" id="JAVRRL010000109">
    <property type="protein sequence ID" value="KAK5107709.1"/>
    <property type="molecule type" value="Genomic_DNA"/>
</dbReference>
<dbReference type="InterPro" id="IPR000504">
    <property type="entry name" value="RRM_dom"/>
</dbReference>
<keyword evidence="2 3" id="KW-0694">RNA-binding</keyword>
<dbReference type="Gene3D" id="3.30.70.330">
    <property type="match status" value="2"/>
</dbReference>
<evidence type="ECO:0000259" key="5">
    <source>
        <dbReference type="PROSITE" id="PS50102"/>
    </source>
</evidence>
<evidence type="ECO:0000313" key="7">
    <source>
        <dbReference type="Proteomes" id="UP001310890"/>
    </source>
</evidence>
<dbReference type="Proteomes" id="UP001310890">
    <property type="component" value="Unassembled WGS sequence"/>
</dbReference>
<feature type="domain" description="RRM" evidence="5">
    <location>
        <begin position="91"/>
        <end position="189"/>
    </location>
</feature>
<organism evidence="6 7">
    <name type="scientific">Meristemomyces frigidus</name>
    <dbReference type="NCBI Taxonomy" id="1508187"/>
    <lineage>
        <taxon>Eukaryota</taxon>
        <taxon>Fungi</taxon>
        <taxon>Dikarya</taxon>
        <taxon>Ascomycota</taxon>
        <taxon>Pezizomycotina</taxon>
        <taxon>Dothideomycetes</taxon>
        <taxon>Dothideomycetidae</taxon>
        <taxon>Mycosphaerellales</taxon>
        <taxon>Teratosphaeriaceae</taxon>
        <taxon>Meristemomyces</taxon>
    </lineage>
</organism>
<evidence type="ECO:0000256" key="4">
    <source>
        <dbReference type="SAM" id="MobiDB-lite"/>
    </source>
</evidence>
<feature type="compositionally biased region" description="Basic residues" evidence="4">
    <location>
        <begin position="299"/>
        <end position="321"/>
    </location>
</feature>
<dbReference type="PROSITE" id="PS50102">
    <property type="entry name" value="RRM"/>
    <property type="match status" value="2"/>
</dbReference>
<feature type="compositionally biased region" description="Acidic residues" evidence="4">
    <location>
        <begin position="274"/>
        <end position="295"/>
    </location>
</feature>
<accession>A0AAN7YLD6</accession>
<proteinExistence type="predicted"/>
<feature type="compositionally biased region" description="Basic and acidic residues" evidence="4">
    <location>
        <begin position="376"/>
        <end position="387"/>
    </location>
</feature>
<reference evidence="6" key="1">
    <citation type="submission" date="2023-08" db="EMBL/GenBank/DDBJ databases">
        <title>Black Yeasts Isolated from many extreme environments.</title>
        <authorList>
            <person name="Coleine C."/>
            <person name="Stajich J.E."/>
            <person name="Selbmann L."/>
        </authorList>
    </citation>
    <scope>NUCLEOTIDE SEQUENCE</scope>
    <source>
        <strain evidence="6">CCFEE 5401</strain>
    </source>
</reference>
<dbReference type="PANTHER" id="PTHR23236">
    <property type="entry name" value="EUKARYOTIC TRANSLATION INITIATION FACTOR 4B/4H"/>
    <property type="match status" value="1"/>
</dbReference>
<feature type="compositionally biased region" description="Basic and acidic residues" evidence="4">
    <location>
        <begin position="322"/>
        <end position="336"/>
    </location>
</feature>
<dbReference type="SUPFAM" id="SSF54928">
    <property type="entry name" value="RNA-binding domain, RBD"/>
    <property type="match status" value="2"/>
</dbReference>
<evidence type="ECO:0000313" key="6">
    <source>
        <dbReference type="EMBL" id="KAK5107709.1"/>
    </source>
</evidence>
<feature type="domain" description="RRM" evidence="5">
    <location>
        <begin position="205"/>
        <end position="308"/>
    </location>
</feature>
<dbReference type="Pfam" id="PF00076">
    <property type="entry name" value="RRM_1"/>
    <property type="match status" value="2"/>
</dbReference>
<feature type="compositionally biased region" description="Basic residues" evidence="4">
    <location>
        <begin position="38"/>
        <end position="53"/>
    </location>
</feature>
<sequence>MSSASPSPEPAETKRKRPVVPEEEEIEIDVNLPEPASKKAKRAEKKKKEKKPSKSTSTTSSRPEAKNDDDLTEANTTPSTNLVAQNGRSEYGIWIGNLPYSATKDSLGEFFKNEGKIDRDEIVRLHMPTPIDRRDQAKNKGFAYVDFTTEEALAKAMGLSEYMLSGRRVLIKNAKSFEGRPVKTAAANTEATAGAEAVGAKEPARRIFVGNLGFDVTKEDLSEHFGQAGEVEDIHMATFEDSGKCKGYAWIRFTEPEGAEAAVRGFVYVKTEDVGSDDDDEEEDVEAEGDSGNEDGAEKKRKVKKAKKSGSKRHKQHLNRLHGRELRCEIAEDAQTRYKKRYGKKEDAEGGDRRARPTRSFDAEVADGGRPQQRQQRGDKDFRQDERRKRHEAKRRVDARNIAPGKALSEAPRATGAIVEARGTKKTFD</sequence>
<feature type="region of interest" description="Disordered" evidence="4">
    <location>
        <begin position="1"/>
        <end position="84"/>
    </location>
</feature>
<dbReference type="SMART" id="SM00360">
    <property type="entry name" value="RRM"/>
    <property type="match status" value="2"/>
</dbReference>
<feature type="compositionally biased region" description="Basic and acidic residues" evidence="4">
    <location>
        <begin position="344"/>
        <end position="362"/>
    </location>
</feature>
<name>A0AAN7YLD6_9PEZI</name>
<evidence type="ECO:0000256" key="2">
    <source>
        <dbReference type="ARBA" id="ARBA00022884"/>
    </source>
</evidence>
<dbReference type="GO" id="GO:0003723">
    <property type="term" value="F:RNA binding"/>
    <property type="evidence" value="ECO:0007669"/>
    <property type="project" value="UniProtKB-UniRule"/>
</dbReference>
<gene>
    <name evidence="6" type="ORF">LTR62_000731</name>
</gene>
<evidence type="ECO:0000256" key="1">
    <source>
        <dbReference type="ARBA" id="ARBA00022737"/>
    </source>
</evidence>